<dbReference type="AlphaFoldDB" id="B9G397"/>
<gene>
    <name evidence="5" type="ORF">OsJ_29144</name>
</gene>
<dbReference type="SUPFAM" id="SSF56112">
    <property type="entry name" value="Protein kinase-like (PK-like)"/>
    <property type="match status" value="2"/>
</dbReference>
<dbReference type="Gene3D" id="3.30.200.20">
    <property type="entry name" value="Phosphorylase Kinase, domain 1"/>
    <property type="match status" value="1"/>
</dbReference>
<feature type="domain" description="Protein kinase" evidence="4">
    <location>
        <begin position="24"/>
        <end position="220"/>
    </location>
</feature>
<dbReference type="InterPro" id="IPR001245">
    <property type="entry name" value="Ser-Thr/Tyr_kinase_cat_dom"/>
</dbReference>
<reference evidence="5" key="2">
    <citation type="submission" date="2008-12" db="EMBL/GenBank/DDBJ databases">
        <title>Improved gene annotation of the rice (Oryza sativa) genomes.</title>
        <authorList>
            <person name="Wang J."/>
            <person name="Li R."/>
            <person name="Fan W."/>
            <person name="Huang Q."/>
            <person name="Zhang J."/>
            <person name="Zhou Y."/>
            <person name="Hu Y."/>
            <person name="Zi S."/>
            <person name="Li J."/>
            <person name="Ni P."/>
            <person name="Zheng H."/>
            <person name="Zhang Y."/>
            <person name="Zhao M."/>
            <person name="Hao Q."/>
            <person name="McDermott J."/>
            <person name="Samudrala R."/>
            <person name="Kristiansen K."/>
            <person name="Wong G.K.-S."/>
        </authorList>
    </citation>
    <scope>NUCLEOTIDE SEQUENCE</scope>
</reference>
<accession>B9G397</accession>
<protein>
    <recommendedName>
        <fullName evidence="4">Protein kinase domain-containing protein</fullName>
    </recommendedName>
</protein>
<dbReference type="GO" id="GO:0005524">
    <property type="term" value="F:ATP binding"/>
    <property type="evidence" value="ECO:0007669"/>
    <property type="project" value="UniProtKB-UniRule"/>
</dbReference>
<dbReference type="InterPro" id="IPR017441">
    <property type="entry name" value="Protein_kinase_ATP_BS"/>
</dbReference>
<proteinExistence type="predicted"/>
<organism evidence="5">
    <name type="scientific">Oryza sativa subsp. japonica</name>
    <name type="common">Rice</name>
    <dbReference type="NCBI Taxonomy" id="39947"/>
    <lineage>
        <taxon>Eukaryota</taxon>
        <taxon>Viridiplantae</taxon>
        <taxon>Streptophyta</taxon>
        <taxon>Embryophyta</taxon>
        <taxon>Tracheophyta</taxon>
        <taxon>Spermatophyta</taxon>
        <taxon>Magnoliopsida</taxon>
        <taxon>Liliopsida</taxon>
        <taxon>Poales</taxon>
        <taxon>Poaceae</taxon>
        <taxon>BOP clade</taxon>
        <taxon>Oryzoideae</taxon>
        <taxon>Oryzeae</taxon>
        <taxon>Oryzinae</taxon>
        <taxon>Oryza</taxon>
        <taxon>Oryza sativa</taxon>
    </lineage>
</organism>
<evidence type="ECO:0000256" key="3">
    <source>
        <dbReference type="PROSITE-ProRule" id="PRU10141"/>
    </source>
</evidence>
<dbReference type="InterPro" id="IPR000719">
    <property type="entry name" value="Prot_kinase_dom"/>
</dbReference>
<evidence type="ECO:0000256" key="1">
    <source>
        <dbReference type="ARBA" id="ARBA00022741"/>
    </source>
</evidence>
<dbReference type="EMBL" id="CM000146">
    <property type="protein sequence ID" value="EEE69594.1"/>
    <property type="molecule type" value="Genomic_DNA"/>
</dbReference>
<dbReference type="Gene3D" id="1.10.510.10">
    <property type="entry name" value="Transferase(Phosphotransferase) domain 1"/>
    <property type="match status" value="1"/>
</dbReference>
<dbReference type="InterPro" id="IPR045274">
    <property type="entry name" value="WAK-like"/>
</dbReference>
<dbReference type="GO" id="GO:0007166">
    <property type="term" value="P:cell surface receptor signaling pathway"/>
    <property type="evidence" value="ECO:0007669"/>
    <property type="project" value="InterPro"/>
</dbReference>
<keyword evidence="1 3" id="KW-0547">Nucleotide-binding</keyword>
<dbReference type="PROSITE" id="PS50011">
    <property type="entry name" value="PROTEIN_KINASE_DOM"/>
    <property type="match status" value="1"/>
</dbReference>
<dbReference type="InterPro" id="IPR011009">
    <property type="entry name" value="Kinase-like_dom_sf"/>
</dbReference>
<evidence type="ECO:0000259" key="4">
    <source>
        <dbReference type="PROSITE" id="PS50011"/>
    </source>
</evidence>
<evidence type="ECO:0000313" key="5">
    <source>
        <dbReference type="EMBL" id="EEE69594.1"/>
    </source>
</evidence>
<dbReference type="Proteomes" id="UP000007752">
    <property type="component" value="Chromosome 9"/>
</dbReference>
<dbReference type="FunFam" id="3.30.200.20:FF:000337">
    <property type="entry name" value="Wall-associated receptor kinase 3"/>
    <property type="match status" value="1"/>
</dbReference>
<dbReference type="Pfam" id="PF07714">
    <property type="entry name" value="PK_Tyr_Ser-Thr"/>
    <property type="match status" value="2"/>
</dbReference>
<dbReference type="GO" id="GO:0004672">
    <property type="term" value="F:protein kinase activity"/>
    <property type="evidence" value="ECO:0007669"/>
    <property type="project" value="InterPro"/>
</dbReference>
<feature type="binding site" evidence="3">
    <location>
        <position position="53"/>
    </location>
    <ligand>
        <name>ATP</name>
        <dbReference type="ChEBI" id="CHEBI:30616"/>
    </ligand>
</feature>
<reference evidence="5" key="1">
    <citation type="journal article" date="2005" name="PLoS Biol.">
        <title>The genomes of Oryza sativa: a history of duplications.</title>
        <authorList>
            <person name="Yu J."/>
            <person name="Wang J."/>
            <person name="Lin W."/>
            <person name="Li S."/>
            <person name="Li H."/>
            <person name="Zhou J."/>
            <person name="Ni P."/>
            <person name="Dong W."/>
            <person name="Hu S."/>
            <person name="Zeng C."/>
            <person name="Zhang J."/>
            <person name="Zhang Y."/>
            <person name="Li R."/>
            <person name="Xu Z."/>
            <person name="Li S."/>
            <person name="Li X."/>
            <person name="Zheng H."/>
            <person name="Cong L."/>
            <person name="Lin L."/>
            <person name="Yin J."/>
            <person name="Geng J."/>
            <person name="Li G."/>
            <person name="Shi J."/>
            <person name="Liu J."/>
            <person name="Lv H."/>
            <person name="Li J."/>
            <person name="Wang J."/>
            <person name="Deng Y."/>
            <person name="Ran L."/>
            <person name="Shi X."/>
            <person name="Wang X."/>
            <person name="Wu Q."/>
            <person name="Li C."/>
            <person name="Ren X."/>
            <person name="Wang J."/>
            <person name="Wang X."/>
            <person name="Li D."/>
            <person name="Liu D."/>
            <person name="Zhang X."/>
            <person name="Ji Z."/>
            <person name="Zhao W."/>
            <person name="Sun Y."/>
            <person name="Zhang Z."/>
            <person name="Bao J."/>
            <person name="Han Y."/>
            <person name="Dong L."/>
            <person name="Ji J."/>
            <person name="Chen P."/>
            <person name="Wu S."/>
            <person name="Liu J."/>
            <person name="Xiao Y."/>
            <person name="Bu D."/>
            <person name="Tan J."/>
            <person name="Yang L."/>
            <person name="Ye C."/>
            <person name="Zhang J."/>
            <person name="Xu J."/>
            <person name="Zhou Y."/>
            <person name="Yu Y."/>
            <person name="Zhang B."/>
            <person name="Zhuang S."/>
            <person name="Wei H."/>
            <person name="Liu B."/>
            <person name="Lei M."/>
            <person name="Yu H."/>
            <person name="Li Y."/>
            <person name="Xu H."/>
            <person name="Wei S."/>
            <person name="He X."/>
            <person name="Fang L."/>
            <person name="Zhang Z."/>
            <person name="Zhang Y."/>
            <person name="Huang X."/>
            <person name="Su Z."/>
            <person name="Tong W."/>
            <person name="Li J."/>
            <person name="Tong Z."/>
            <person name="Li S."/>
            <person name="Ye J."/>
            <person name="Wang L."/>
            <person name="Fang L."/>
            <person name="Lei T."/>
            <person name="Chen C."/>
            <person name="Chen H."/>
            <person name="Xu Z."/>
            <person name="Li H."/>
            <person name="Huang H."/>
            <person name="Zhang F."/>
            <person name="Xu H."/>
            <person name="Li N."/>
            <person name="Zhao C."/>
            <person name="Li S."/>
            <person name="Dong L."/>
            <person name="Huang Y."/>
            <person name="Li L."/>
            <person name="Xi Y."/>
            <person name="Qi Q."/>
            <person name="Li W."/>
            <person name="Zhang B."/>
            <person name="Hu W."/>
            <person name="Zhang Y."/>
            <person name="Tian X."/>
            <person name="Jiao Y."/>
            <person name="Liang X."/>
            <person name="Jin J."/>
            <person name="Gao L."/>
            <person name="Zheng W."/>
            <person name="Hao B."/>
            <person name="Liu S."/>
            <person name="Wang W."/>
            <person name="Yuan L."/>
            <person name="Cao M."/>
            <person name="McDermott J."/>
            <person name="Samudrala R."/>
            <person name="Wang J."/>
            <person name="Wong G.K."/>
            <person name="Yang H."/>
        </authorList>
    </citation>
    <scope>NUCLEOTIDE SEQUENCE [LARGE SCALE GENOMIC DNA]</scope>
</reference>
<sequence length="220" mass="25096">MKSQQGHAFKIFSEEELQQATKKFNEQEILGQGGNGIVYKGLLKSNSEVAVKKCMTIDEQKKKEFGKEMLILSQTNHKNIVKLLGCCLEVEVPCLCTSSSRTIRVMYSFGVVLLELLTRKKACNLDAPEHEKVLSMMFLSAMKENKLEDMLNDQIKNNENMEFLEEMAELARKCLDMSSINRPSMKEIGDELGRLRKVMEHQCARQNPEEMESFLGDSSM</sequence>
<dbReference type="PANTHER" id="PTHR27005:SF479">
    <property type="entry name" value="OS06G0706600 PROTEIN"/>
    <property type="match status" value="1"/>
</dbReference>
<keyword evidence="2 3" id="KW-0067">ATP-binding</keyword>
<dbReference type="PANTHER" id="PTHR27005">
    <property type="entry name" value="WALL-ASSOCIATED RECEPTOR KINASE-LIKE 21"/>
    <property type="match status" value="1"/>
</dbReference>
<dbReference type="PROSITE" id="PS00107">
    <property type="entry name" value="PROTEIN_KINASE_ATP"/>
    <property type="match status" value="1"/>
</dbReference>
<evidence type="ECO:0000256" key="2">
    <source>
        <dbReference type="ARBA" id="ARBA00022840"/>
    </source>
</evidence>
<name>B9G397_ORYSJ</name>